<feature type="region of interest" description="Disordered" evidence="1">
    <location>
        <begin position="108"/>
        <end position="127"/>
    </location>
</feature>
<protein>
    <submittedName>
        <fullName evidence="3">Uncharacterized protein</fullName>
    </submittedName>
</protein>
<evidence type="ECO:0000256" key="1">
    <source>
        <dbReference type="SAM" id="MobiDB-lite"/>
    </source>
</evidence>
<comment type="caution">
    <text evidence="3">The sequence shown here is derived from an EMBL/GenBank/DDBJ whole genome shotgun (WGS) entry which is preliminary data.</text>
</comment>
<evidence type="ECO:0000313" key="3">
    <source>
        <dbReference type="EMBL" id="MFC7058558.1"/>
    </source>
</evidence>
<dbReference type="Proteomes" id="UP001596445">
    <property type="component" value="Unassembled WGS sequence"/>
</dbReference>
<keyword evidence="2" id="KW-0812">Transmembrane</keyword>
<feature type="transmembrane region" description="Helical" evidence="2">
    <location>
        <begin position="18"/>
        <end position="40"/>
    </location>
</feature>
<organism evidence="3 4">
    <name type="scientific">Halovenus salina</name>
    <dbReference type="NCBI Taxonomy" id="1510225"/>
    <lineage>
        <taxon>Archaea</taxon>
        <taxon>Methanobacteriati</taxon>
        <taxon>Methanobacteriota</taxon>
        <taxon>Stenosarchaea group</taxon>
        <taxon>Halobacteria</taxon>
        <taxon>Halobacteriales</taxon>
        <taxon>Haloarculaceae</taxon>
        <taxon>Halovenus</taxon>
    </lineage>
</organism>
<reference evidence="3 4" key="1">
    <citation type="journal article" date="2019" name="Int. J. Syst. Evol. Microbiol.">
        <title>The Global Catalogue of Microorganisms (GCM) 10K type strain sequencing project: providing services to taxonomists for standard genome sequencing and annotation.</title>
        <authorList>
            <consortium name="The Broad Institute Genomics Platform"/>
            <consortium name="The Broad Institute Genome Sequencing Center for Infectious Disease"/>
            <person name="Wu L."/>
            <person name="Ma J."/>
        </authorList>
    </citation>
    <scope>NUCLEOTIDE SEQUENCE [LARGE SCALE GENOMIC DNA]</scope>
    <source>
        <strain evidence="3 4">JCM 30072</strain>
    </source>
</reference>
<evidence type="ECO:0000313" key="4">
    <source>
        <dbReference type="Proteomes" id="UP001596445"/>
    </source>
</evidence>
<keyword evidence="2" id="KW-0472">Membrane</keyword>
<sequence>MEYTPLTERVRANPRPAVVWLVGVGLLVAVELGRIASGVLNIGDAIVTAVGAGYGGLADGLTTGGTTALITAVGLLVGLWLVGQQSRPRPVPRSSCVSATAFRYAPRSCSTASSSGSVSVPSAGSWS</sequence>
<accession>A0ABD5VZ77</accession>
<evidence type="ECO:0000256" key="2">
    <source>
        <dbReference type="SAM" id="Phobius"/>
    </source>
</evidence>
<feature type="transmembrane region" description="Helical" evidence="2">
    <location>
        <begin position="60"/>
        <end position="83"/>
    </location>
</feature>
<dbReference type="AlphaFoldDB" id="A0ABD5VZ77"/>
<keyword evidence="4" id="KW-1185">Reference proteome</keyword>
<name>A0ABD5VZ77_9EURY</name>
<dbReference type="EMBL" id="JBHSZI010000001">
    <property type="protein sequence ID" value="MFC7058558.1"/>
    <property type="molecule type" value="Genomic_DNA"/>
</dbReference>
<dbReference type="RefSeq" id="WP_382185480.1">
    <property type="nucleotide sequence ID" value="NZ_JBHSZI010000001.1"/>
</dbReference>
<gene>
    <name evidence="3" type="ORF">ACFQQG_10670</name>
</gene>
<keyword evidence="2" id="KW-1133">Transmembrane helix</keyword>
<proteinExistence type="predicted"/>